<name>A0A3D9B3I9_9FLAO</name>
<dbReference type="Proteomes" id="UP000256924">
    <property type="component" value="Unassembled WGS sequence"/>
</dbReference>
<evidence type="ECO:0000313" key="1">
    <source>
        <dbReference type="EMBL" id="REC48143.1"/>
    </source>
</evidence>
<sequence length="96" mass="11324">MIDDGNFSPDCNENPFLKKKDCNGKREIAPEKYRDVLFEGRFLLRRNDKSADVMINCCERLLRCFRTTFSDLQSVARHKKTTSVEVVYMLRKSRLD</sequence>
<organism evidence="1 2">
    <name type="scientific">Candidatus Chryseobacterium massiliense</name>
    <dbReference type="NCBI Taxonomy" id="204089"/>
    <lineage>
        <taxon>Bacteria</taxon>
        <taxon>Pseudomonadati</taxon>
        <taxon>Bacteroidota</taxon>
        <taxon>Flavobacteriia</taxon>
        <taxon>Flavobacteriales</taxon>
        <taxon>Weeksellaceae</taxon>
        <taxon>Chryseobacterium group</taxon>
        <taxon>Chryseobacterium</taxon>
    </lineage>
</organism>
<reference evidence="1 2" key="1">
    <citation type="journal article" date="2004" name="Emerg. Infect. Dis.">
        <title>Amoebae-resisting bacteria isolated from human nasal swabs by amoebal coculture.</title>
        <authorList>
            <person name="Greub G."/>
            <person name="La Scola B."/>
            <person name="Raoult D."/>
        </authorList>
    </citation>
    <scope>NUCLEOTIDE SEQUENCE [LARGE SCALE GENOMIC DNA]</scope>
    <source>
        <strain evidence="1 2">CCUG 51329</strain>
    </source>
</reference>
<keyword evidence="2" id="KW-1185">Reference proteome</keyword>
<proteinExistence type="predicted"/>
<protein>
    <submittedName>
        <fullName evidence="1">Uncharacterized protein</fullName>
    </submittedName>
</protein>
<comment type="caution">
    <text evidence="1">The sequence shown here is derived from an EMBL/GenBank/DDBJ whole genome shotgun (WGS) entry which is preliminary data.</text>
</comment>
<dbReference type="EMBL" id="QNVU01000023">
    <property type="protein sequence ID" value="REC48143.1"/>
    <property type="molecule type" value="Genomic_DNA"/>
</dbReference>
<gene>
    <name evidence="1" type="ORF">DRF68_12340</name>
</gene>
<evidence type="ECO:0000313" key="2">
    <source>
        <dbReference type="Proteomes" id="UP000256924"/>
    </source>
</evidence>
<dbReference type="AlphaFoldDB" id="A0A3D9B3I9"/>
<accession>A0A3D9B3I9</accession>